<dbReference type="SMART" id="SM00369">
    <property type="entry name" value="LRR_TYP"/>
    <property type="match status" value="4"/>
</dbReference>
<evidence type="ECO:0000313" key="4">
    <source>
        <dbReference type="EMBL" id="KAK7873974.1"/>
    </source>
</evidence>
<dbReference type="PANTHER" id="PTHR24369:SF210">
    <property type="entry name" value="CHAOPTIN-RELATED"/>
    <property type="match status" value="1"/>
</dbReference>
<evidence type="ECO:0000256" key="1">
    <source>
        <dbReference type="ARBA" id="ARBA00022614"/>
    </source>
</evidence>
<name>A0AAN9ZJ55_9ORTH</name>
<dbReference type="AlphaFoldDB" id="A0AAN9ZJ55"/>
<accession>A0AAN9ZJ55</accession>
<dbReference type="SUPFAM" id="SSF52058">
    <property type="entry name" value="L domain-like"/>
    <property type="match status" value="1"/>
</dbReference>
<keyword evidence="1" id="KW-0433">Leucine-rich repeat</keyword>
<evidence type="ECO:0000256" key="3">
    <source>
        <dbReference type="ARBA" id="ARBA00022737"/>
    </source>
</evidence>
<dbReference type="InterPro" id="IPR032675">
    <property type="entry name" value="LRR_dom_sf"/>
</dbReference>
<evidence type="ECO:0000313" key="5">
    <source>
        <dbReference type="Proteomes" id="UP001378592"/>
    </source>
</evidence>
<keyword evidence="3" id="KW-0677">Repeat</keyword>
<keyword evidence="5" id="KW-1185">Reference proteome</keyword>
<dbReference type="EMBL" id="JAZDUA010000007">
    <property type="protein sequence ID" value="KAK7873974.1"/>
    <property type="molecule type" value="Genomic_DNA"/>
</dbReference>
<organism evidence="4 5">
    <name type="scientific">Gryllus longicercus</name>
    <dbReference type="NCBI Taxonomy" id="2509291"/>
    <lineage>
        <taxon>Eukaryota</taxon>
        <taxon>Metazoa</taxon>
        <taxon>Ecdysozoa</taxon>
        <taxon>Arthropoda</taxon>
        <taxon>Hexapoda</taxon>
        <taxon>Insecta</taxon>
        <taxon>Pterygota</taxon>
        <taxon>Neoptera</taxon>
        <taxon>Polyneoptera</taxon>
        <taxon>Orthoptera</taxon>
        <taxon>Ensifera</taxon>
        <taxon>Gryllidea</taxon>
        <taxon>Grylloidea</taxon>
        <taxon>Gryllidae</taxon>
        <taxon>Gryllinae</taxon>
        <taxon>Gryllus</taxon>
    </lineage>
</organism>
<reference evidence="4 5" key="1">
    <citation type="submission" date="2024-03" db="EMBL/GenBank/DDBJ databases">
        <title>The genome assembly and annotation of the cricket Gryllus longicercus Weissman &amp; Gray.</title>
        <authorList>
            <person name="Szrajer S."/>
            <person name="Gray D."/>
            <person name="Ylla G."/>
        </authorList>
    </citation>
    <scope>NUCLEOTIDE SEQUENCE [LARGE SCALE GENOMIC DNA]</scope>
    <source>
        <strain evidence="4">DAG 2021-001</strain>
        <tissue evidence="4">Whole body minus gut</tissue>
    </source>
</reference>
<comment type="caution">
    <text evidence="4">The sequence shown here is derived from an EMBL/GenBank/DDBJ whole genome shotgun (WGS) entry which is preliminary data.</text>
</comment>
<dbReference type="Proteomes" id="UP001378592">
    <property type="component" value="Unassembled WGS sequence"/>
</dbReference>
<evidence type="ECO:0000256" key="2">
    <source>
        <dbReference type="ARBA" id="ARBA00022729"/>
    </source>
</evidence>
<keyword evidence="2" id="KW-0732">Signal</keyword>
<protein>
    <submittedName>
        <fullName evidence="4">Uncharacterized protein</fullName>
    </submittedName>
</protein>
<gene>
    <name evidence="4" type="ORF">R5R35_012974</name>
</gene>
<dbReference type="Gene3D" id="3.80.10.10">
    <property type="entry name" value="Ribonuclease Inhibitor"/>
    <property type="match status" value="2"/>
</dbReference>
<dbReference type="GO" id="GO:0005886">
    <property type="term" value="C:plasma membrane"/>
    <property type="evidence" value="ECO:0007669"/>
    <property type="project" value="TreeGrafter"/>
</dbReference>
<dbReference type="PANTHER" id="PTHR24369">
    <property type="entry name" value="ANTIGEN BSP, PUTATIVE-RELATED"/>
    <property type="match status" value="1"/>
</dbReference>
<dbReference type="InterPro" id="IPR003591">
    <property type="entry name" value="Leu-rich_rpt_typical-subtyp"/>
</dbReference>
<sequence length="281" mass="30418">MSCVGKGLTDLPSGHWPSVMFLDVSSNAIANIDDLGRRFPSLNVLRMRHNALTALHLDAVAGPSAPNRLMVADLSGNRISHVLPPLPGARLNQFSTLLLSSNQIASLDRDTFKALPNFKQLSLNDNPLVIPPAQPFLSHHLLNELDLSDMDASALSEHTFSELPSLSGLVMERSKIRDVNGAFKNLQGLAILRLPSNEITEIRPSTFQSSLELSELVLERNPLVRLVPEALPVQSGGELAIDDTPLSCACAHAEVARWAAEHRVKLSATCQGASDCLFDEA</sequence>
<dbReference type="InterPro" id="IPR050541">
    <property type="entry name" value="LRR_TM_domain-containing"/>
</dbReference>
<proteinExistence type="predicted"/>